<comment type="similarity">
    <text evidence="1">Belongs to the cytochrome P450 family.</text>
</comment>
<evidence type="ECO:0008006" key="7">
    <source>
        <dbReference type="Google" id="ProtNLM"/>
    </source>
</evidence>
<evidence type="ECO:0000313" key="6">
    <source>
        <dbReference type="WBParaSite" id="TREG1_89920.6"/>
    </source>
</evidence>
<dbReference type="Proteomes" id="UP000050795">
    <property type="component" value="Unassembled WGS sequence"/>
</dbReference>
<evidence type="ECO:0000313" key="3">
    <source>
        <dbReference type="Proteomes" id="UP000050795"/>
    </source>
</evidence>
<dbReference type="InterPro" id="IPR036396">
    <property type="entry name" value="Cyt_P450_sf"/>
</dbReference>
<keyword evidence="2" id="KW-0812">Transmembrane</keyword>
<dbReference type="GO" id="GO:0004497">
    <property type="term" value="F:monooxygenase activity"/>
    <property type="evidence" value="ECO:0007669"/>
    <property type="project" value="InterPro"/>
</dbReference>
<protein>
    <recommendedName>
        <fullName evidence="7">Cytochrome P450</fullName>
    </recommendedName>
</protein>
<dbReference type="GO" id="GO:0005506">
    <property type="term" value="F:iron ion binding"/>
    <property type="evidence" value="ECO:0007669"/>
    <property type="project" value="InterPro"/>
</dbReference>
<dbReference type="GO" id="GO:0016705">
    <property type="term" value="F:oxidoreductase activity, acting on paired donors, with incorporation or reduction of molecular oxygen"/>
    <property type="evidence" value="ECO:0007669"/>
    <property type="project" value="InterPro"/>
</dbReference>
<reference evidence="3" key="1">
    <citation type="submission" date="2022-06" db="EMBL/GenBank/DDBJ databases">
        <authorList>
            <person name="Berger JAMES D."/>
            <person name="Berger JAMES D."/>
        </authorList>
    </citation>
    <scope>NUCLEOTIDE SEQUENCE [LARGE SCALE GENOMIC DNA]</scope>
</reference>
<keyword evidence="2" id="KW-1133">Transmembrane helix</keyword>
<dbReference type="WBParaSite" id="TREG1_89920.1">
    <property type="protein sequence ID" value="TREG1_89920.1"/>
    <property type="gene ID" value="TREG1_89920"/>
</dbReference>
<evidence type="ECO:0000256" key="1">
    <source>
        <dbReference type="ARBA" id="ARBA00010617"/>
    </source>
</evidence>
<dbReference type="AlphaFoldDB" id="A0AA85KB55"/>
<dbReference type="SUPFAM" id="SSF48264">
    <property type="entry name" value="Cytochrome P450"/>
    <property type="match status" value="1"/>
</dbReference>
<dbReference type="WBParaSite" id="TREG1_89920.6">
    <property type="protein sequence ID" value="TREG1_89920.6"/>
    <property type="gene ID" value="TREG1_89920"/>
</dbReference>
<organism evidence="3 6">
    <name type="scientific">Trichobilharzia regenti</name>
    <name type="common">Nasal bird schistosome</name>
    <dbReference type="NCBI Taxonomy" id="157069"/>
    <lineage>
        <taxon>Eukaryota</taxon>
        <taxon>Metazoa</taxon>
        <taxon>Spiralia</taxon>
        <taxon>Lophotrochozoa</taxon>
        <taxon>Platyhelminthes</taxon>
        <taxon>Trematoda</taxon>
        <taxon>Digenea</taxon>
        <taxon>Strigeidida</taxon>
        <taxon>Schistosomatoidea</taxon>
        <taxon>Schistosomatidae</taxon>
        <taxon>Trichobilharzia</taxon>
    </lineage>
</organism>
<sequence length="613" mass="71393">MEPPPRLYTYGGLFTESRSLDLTLRIVSTTLSFTFFLIFLAWRISRRVSFYIYLVAVFQHYTNPPAGVGLNFESFSDLCRNGVSRLTSSFVYRKPKFPIVRGYLNHQKVLFVEDWKVITLYSHFTLLDIHYSLAPRSFRRKWYGLMIADDTLQFRSELHELVILAFSALPMRMFERVGQLGADPKAFGGILIDNGVPFDIRLDKWICSMHTELFFFGSREVFYEFTPENMSALQKEKFVLQLREHITSLELLHTHGYCSETSNLLKSFLPFMNFSKSCNNNNLISAFYNLINPLIHYYLEKYLSSEEYTKNSTSHHLDQAIDNHNGDSECLRESKKSTNLLLQLIISYHYLKEEGSSNEFLTLTHIIHLLVECCLVTRQTLNKNLKVLLKVLALKPEWQDNLRKECKQFLENYYNRTNPMSPSPTHCPSHLCFSLKHTKCLVFTKALIQETLRLCALGWPFGCLRQAFRDGQIVGQDFSEGELVLFDEPAYYSDPDLWDTDLPNNENKRIGIENQAYKTFDPQRFIEKFPGEENSTKLELTLPVHWARNILQGYTVCVPHQFTYLVLTTTLVHLFGTAWESYITDEKIEPVYTDETLQWSDDLPAVDLKINFS</sequence>
<accession>A0AA85KB55</accession>
<dbReference type="Pfam" id="PF00067">
    <property type="entry name" value="p450"/>
    <property type="match status" value="1"/>
</dbReference>
<proteinExistence type="inferred from homology"/>
<name>A0AA85KB55_TRIRE</name>
<dbReference type="Gene3D" id="1.10.630.10">
    <property type="entry name" value="Cytochrome P450"/>
    <property type="match status" value="1"/>
</dbReference>
<evidence type="ECO:0000313" key="5">
    <source>
        <dbReference type="WBParaSite" id="TREG1_89920.5"/>
    </source>
</evidence>
<keyword evidence="2" id="KW-0472">Membrane</keyword>
<evidence type="ECO:0000313" key="4">
    <source>
        <dbReference type="WBParaSite" id="TREG1_89920.1"/>
    </source>
</evidence>
<feature type="transmembrane region" description="Helical" evidence="2">
    <location>
        <begin position="22"/>
        <end position="42"/>
    </location>
</feature>
<dbReference type="WBParaSite" id="TREG1_89920.5">
    <property type="protein sequence ID" value="TREG1_89920.5"/>
    <property type="gene ID" value="TREG1_89920"/>
</dbReference>
<dbReference type="GO" id="GO:0020037">
    <property type="term" value="F:heme binding"/>
    <property type="evidence" value="ECO:0007669"/>
    <property type="project" value="InterPro"/>
</dbReference>
<keyword evidence="3" id="KW-1185">Reference proteome</keyword>
<evidence type="ECO:0000256" key="2">
    <source>
        <dbReference type="SAM" id="Phobius"/>
    </source>
</evidence>
<reference evidence="4 5" key="2">
    <citation type="submission" date="2023-11" db="UniProtKB">
        <authorList>
            <consortium name="WormBaseParasite"/>
        </authorList>
    </citation>
    <scope>IDENTIFICATION</scope>
</reference>
<dbReference type="InterPro" id="IPR001128">
    <property type="entry name" value="Cyt_P450"/>
</dbReference>